<keyword evidence="2" id="KW-1185">Reference proteome</keyword>
<sequence length="230" mass="25953">MTKTKTDNTKPMASNNDQIPFEELFRKTVALNKKFMGQGFKIWSEMSQKPKTGKSPFVFKPEAYSKAFTEFAKMNLEYYNKALEMGFSFANEMIDKEEPSGHTETQPAFVLEETAKAGERLSLQFVLENTKTETASCELVNSPFTDTAEPANEINIKTTFKPQSFTQEPGEKDTVAIELHIPKKTPSATYSSDVEVVGFEPSFFRILLHIAPPVKKQANGNVKKRTTKKK</sequence>
<reference evidence="1 2" key="1">
    <citation type="submission" date="2018-04" db="EMBL/GenBank/DDBJ databases">
        <title>Marixanthomonas spongiae HN-E44 sp. nov., isolated from a marine sponge.</title>
        <authorList>
            <person name="Luo L."/>
            <person name="Zhuang L."/>
        </authorList>
    </citation>
    <scope>NUCLEOTIDE SEQUENCE [LARGE SCALE GENOMIC DNA]</scope>
    <source>
        <strain evidence="1 2">HN-E44</strain>
    </source>
</reference>
<proteinExistence type="predicted"/>
<dbReference type="AlphaFoldDB" id="A0A2U0HVR3"/>
<evidence type="ECO:0000313" key="2">
    <source>
        <dbReference type="Proteomes" id="UP000245962"/>
    </source>
</evidence>
<dbReference type="InterPro" id="IPR013783">
    <property type="entry name" value="Ig-like_fold"/>
</dbReference>
<dbReference type="Gene3D" id="2.60.40.10">
    <property type="entry name" value="Immunoglobulins"/>
    <property type="match status" value="1"/>
</dbReference>
<protein>
    <submittedName>
        <fullName evidence="1">Uncharacterized protein</fullName>
    </submittedName>
</protein>
<name>A0A2U0HVR3_9FLAO</name>
<dbReference type="EMBL" id="QEHR01000012">
    <property type="protein sequence ID" value="PVW12840.1"/>
    <property type="molecule type" value="Genomic_DNA"/>
</dbReference>
<evidence type="ECO:0000313" key="1">
    <source>
        <dbReference type="EMBL" id="PVW12840.1"/>
    </source>
</evidence>
<accession>A0A2U0HVR3</accession>
<organism evidence="1 2">
    <name type="scientific">Marixanthomonas spongiae</name>
    <dbReference type="NCBI Taxonomy" id="2174845"/>
    <lineage>
        <taxon>Bacteria</taxon>
        <taxon>Pseudomonadati</taxon>
        <taxon>Bacteroidota</taxon>
        <taxon>Flavobacteriia</taxon>
        <taxon>Flavobacteriales</taxon>
        <taxon>Flavobacteriaceae</taxon>
        <taxon>Marixanthomonas</taxon>
    </lineage>
</organism>
<gene>
    <name evidence="1" type="ORF">DDV96_14545</name>
</gene>
<dbReference type="Proteomes" id="UP000245962">
    <property type="component" value="Unassembled WGS sequence"/>
</dbReference>
<comment type="caution">
    <text evidence="1">The sequence shown here is derived from an EMBL/GenBank/DDBJ whole genome shotgun (WGS) entry which is preliminary data.</text>
</comment>